<dbReference type="AlphaFoldDB" id="A0A3Q9F5T6"/>
<evidence type="ECO:0000313" key="2">
    <source>
        <dbReference type="EMBL" id="AZQ53309.1"/>
    </source>
</evidence>
<dbReference type="EMBL" id="CP034546">
    <property type="protein sequence ID" value="AZQ53309.1"/>
    <property type="molecule type" value="Genomic_DNA"/>
</dbReference>
<proteinExistence type="predicted"/>
<gene>
    <name evidence="2" type="ORF">D5R55_20305</name>
</gene>
<feature type="compositionally biased region" description="Pro residues" evidence="1">
    <location>
        <begin position="44"/>
        <end position="60"/>
    </location>
</feature>
<organism evidence="2 3">
    <name type="scientific">Burkholderia cenocepacia</name>
    <dbReference type="NCBI Taxonomy" id="95486"/>
    <lineage>
        <taxon>Bacteria</taxon>
        <taxon>Pseudomonadati</taxon>
        <taxon>Pseudomonadota</taxon>
        <taxon>Betaproteobacteria</taxon>
        <taxon>Burkholderiales</taxon>
        <taxon>Burkholderiaceae</taxon>
        <taxon>Burkholderia</taxon>
        <taxon>Burkholderia cepacia complex</taxon>
    </lineage>
</organism>
<protein>
    <submittedName>
        <fullName evidence="2">Uncharacterized protein</fullName>
    </submittedName>
</protein>
<name>A0A3Q9F5T6_9BURK</name>
<evidence type="ECO:0000256" key="1">
    <source>
        <dbReference type="SAM" id="MobiDB-lite"/>
    </source>
</evidence>
<sequence length="66" mass="6685">MQHERVPHGAGIERQSRADGSHALAHRPARAPAGGPRRRGTPSPGAPTPGAPTPGAPTPGAPLFIE</sequence>
<reference evidence="2 3" key="1">
    <citation type="submission" date="2018-12" db="EMBL/GenBank/DDBJ databases">
        <title>Cadmium resistance mechanism in endophytic bacteria Burkholderia cenocepacia YG-3.</title>
        <authorList>
            <person name="Zhang X."/>
            <person name="Wang X."/>
            <person name="Zhu Y."/>
        </authorList>
    </citation>
    <scope>NUCLEOTIDE SEQUENCE [LARGE SCALE GENOMIC DNA]</scope>
    <source>
        <strain evidence="2 3">YG-3</strain>
    </source>
</reference>
<dbReference type="Proteomes" id="UP000277191">
    <property type="component" value="Chromosome 2"/>
</dbReference>
<feature type="region of interest" description="Disordered" evidence="1">
    <location>
        <begin position="1"/>
        <end position="66"/>
    </location>
</feature>
<evidence type="ECO:0000313" key="3">
    <source>
        <dbReference type="Proteomes" id="UP000277191"/>
    </source>
</evidence>
<accession>A0A3Q9F5T6</accession>